<accession>A0A6A7C448</accession>
<name>A0A6A7C448_9PEZI</name>
<reference evidence="1" key="1">
    <citation type="journal article" date="2020" name="Stud. Mycol.">
        <title>101 Dothideomycetes genomes: a test case for predicting lifestyles and emergence of pathogens.</title>
        <authorList>
            <person name="Haridas S."/>
            <person name="Albert R."/>
            <person name="Binder M."/>
            <person name="Bloem J."/>
            <person name="Labutti K."/>
            <person name="Salamov A."/>
            <person name="Andreopoulos B."/>
            <person name="Baker S."/>
            <person name="Barry K."/>
            <person name="Bills G."/>
            <person name="Bluhm B."/>
            <person name="Cannon C."/>
            <person name="Castanera R."/>
            <person name="Culley D."/>
            <person name="Daum C."/>
            <person name="Ezra D."/>
            <person name="Gonzalez J."/>
            <person name="Henrissat B."/>
            <person name="Kuo A."/>
            <person name="Liang C."/>
            <person name="Lipzen A."/>
            <person name="Lutzoni F."/>
            <person name="Magnuson J."/>
            <person name="Mondo S."/>
            <person name="Nolan M."/>
            <person name="Ohm R."/>
            <person name="Pangilinan J."/>
            <person name="Park H.-J."/>
            <person name="Ramirez L."/>
            <person name="Alfaro M."/>
            <person name="Sun H."/>
            <person name="Tritt A."/>
            <person name="Yoshinaga Y."/>
            <person name="Zwiers L.-H."/>
            <person name="Turgeon B."/>
            <person name="Goodwin S."/>
            <person name="Spatafora J."/>
            <person name="Crous P."/>
            <person name="Grigoriev I."/>
        </authorList>
    </citation>
    <scope>NUCLEOTIDE SEQUENCE</scope>
    <source>
        <strain evidence="1">CBS 480.64</strain>
    </source>
</reference>
<protein>
    <submittedName>
        <fullName evidence="1">Uncharacterized protein</fullName>
    </submittedName>
</protein>
<evidence type="ECO:0000313" key="1">
    <source>
        <dbReference type="EMBL" id="KAF2861735.1"/>
    </source>
</evidence>
<dbReference type="OrthoDB" id="3853857at2759"/>
<dbReference type="Proteomes" id="UP000799421">
    <property type="component" value="Unassembled WGS sequence"/>
</dbReference>
<sequence>MVSKEIPWYASWVICNRNARAIRVLIFTTQLQPHADRRVASNGPGELFYKHVSMGLEELDLRRGGQMLEWCISIDGERVPFEPFQAEVLQGLATVLGSRRDLFEFDGVGV</sequence>
<organism evidence="1 2">
    <name type="scientific">Piedraia hortae CBS 480.64</name>
    <dbReference type="NCBI Taxonomy" id="1314780"/>
    <lineage>
        <taxon>Eukaryota</taxon>
        <taxon>Fungi</taxon>
        <taxon>Dikarya</taxon>
        <taxon>Ascomycota</taxon>
        <taxon>Pezizomycotina</taxon>
        <taxon>Dothideomycetes</taxon>
        <taxon>Dothideomycetidae</taxon>
        <taxon>Capnodiales</taxon>
        <taxon>Piedraiaceae</taxon>
        <taxon>Piedraia</taxon>
    </lineage>
</organism>
<dbReference type="AlphaFoldDB" id="A0A6A7C448"/>
<keyword evidence="2" id="KW-1185">Reference proteome</keyword>
<evidence type="ECO:0000313" key="2">
    <source>
        <dbReference type="Proteomes" id="UP000799421"/>
    </source>
</evidence>
<proteinExistence type="predicted"/>
<dbReference type="Gene3D" id="2.60.200.40">
    <property type="match status" value="1"/>
</dbReference>
<dbReference type="EMBL" id="MU005970">
    <property type="protein sequence ID" value="KAF2861735.1"/>
    <property type="molecule type" value="Genomic_DNA"/>
</dbReference>
<gene>
    <name evidence="1" type="ORF">K470DRAFT_256586</name>
</gene>